<keyword evidence="2" id="KW-1185">Reference proteome</keyword>
<dbReference type="RefSeq" id="WP_089298442.1">
    <property type="nucleotide sequence ID" value="NZ_BOMU01000107.1"/>
</dbReference>
<gene>
    <name evidence="1" type="ORF">SAMN06264365_127107</name>
</gene>
<dbReference type="Proteomes" id="UP000198415">
    <property type="component" value="Unassembled WGS sequence"/>
</dbReference>
<proteinExistence type="predicted"/>
<accession>A0A239I6C1</accession>
<evidence type="ECO:0000313" key="1">
    <source>
        <dbReference type="EMBL" id="SNS89107.1"/>
    </source>
</evidence>
<protein>
    <submittedName>
        <fullName evidence="1">Uncharacterized protein</fullName>
    </submittedName>
</protein>
<reference evidence="1 2" key="1">
    <citation type="submission" date="2017-06" db="EMBL/GenBank/DDBJ databases">
        <authorList>
            <person name="Kim H.J."/>
            <person name="Triplett B.A."/>
        </authorList>
    </citation>
    <scope>NUCLEOTIDE SEQUENCE [LARGE SCALE GENOMIC DNA]</scope>
    <source>
        <strain evidence="1 2">DSM 43151</strain>
    </source>
</reference>
<organism evidence="1 2">
    <name type="scientific">Actinoplanes regularis</name>
    <dbReference type="NCBI Taxonomy" id="52697"/>
    <lineage>
        <taxon>Bacteria</taxon>
        <taxon>Bacillati</taxon>
        <taxon>Actinomycetota</taxon>
        <taxon>Actinomycetes</taxon>
        <taxon>Micromonosporales</taxon>
        <taxon>Micromonosporaceae</taxon>
        <taxon>Actinoplanes</taxon>
    </lineage>
</organism>
<dbReference type="OrthoDB" id="4515248at2"/>
<dbReference type="EMBL" id="FZNR01000027">
    <property type="protein sequence ID" value="SNS89107.1"/>
    <property type="molecule type" value="Genomic_DNA"/>
</dbReference>
<evidence type="ECO:0000313" key="2">
    <source>
        <dbReference type="Proteomes" id="UP000198415"/>
    </source>
</evidence>
<dbReference type="AlphaFoldDB" id="A0A239I6C1"/>
<name>A0A239I6C1_9ACTN</name>
<sequence>MLLALTATGGLVRLQTGPQAAPDPEVAAAQAARALSGQKVTSLKISFFDQAGLDVTGDLTVTAGGTTTGKLADSGGGSAEYLASGGDTAVRGDQDWWARRDPARVGALQAHWVRPKDYAFPLENDALTPKALASMIEWVRDGGTPATGTVSVAGRAVVGMRRDGWTVLFSREKPYRLVWFGGPLQDGTPLTQTDSSAPQTPPYVSALVDPSPGDAPKAVFPADAREEDKVAANLPAFDVTVNATTCRSVTCSWSVTVTNTGTAAGDASVIASVSPGMPKTQVKALGKLSPGQTVTTPKMSFPNPAATNKDVAADYRAQIYCPELHGSALNLMRRLQEKGLVPGRSRILGRLDSSQTSAMLFTLDAMGKVPRFDADKAIDAMENAVTLGVLPEVGELIRSRRLENPAILYTKLPNPIFEYDTGTPGTPVNGKTGYRRQLQVAAGVLREDPDATVKLDSKGVDILVHTSGQRTYAIQVKSVSSDSVTANLQNALKELEAHAPSGSTRVALLHVDAAAGFAHAAGRDYFDGRMRALSAELCLRSADEVVVVNQTGVERWNYEQLPGCR</sequence>